<keyword evidence="4" id="KW-0418">Kinase</keyword>
<evidence type="ECO:0000313" key="5">
    <source>
        <dbReference type="Proteomes" id="UP000014216"/>
    </source>
</evidence>
<dbReference type="PATRIC" id="fig|1286635.3.peg.1639"/>
<keyword evidence="5" id="KW-1185">Reference proteome</keyword>
<dbReference type="Pfam" id="PF13487">
    <property type="entry name" value="HD_5"/>
    <property type="match status" value="1"/>
</dbReference>
<evidence type="ECO:0000259" key="2">
    <source>
        <dbReference type="PROSITE" id="PS50110"/>
    </source>
</evidence>
<evidence type="ECO:0000313" key="4">
    <source>
        <dbReference type="EMBL" id="EMS79937.1"/>
    </source>
</evidence>
<dbReference type="AlphaFoldDB" id="S0G5T4"/>
<evidence type="ECO:0000259" key="3">
    <source>
        <dbReference type="PROSITE" id="PS51832"/>
    </source>
</evidence>
<protein>
    <submittedName>
        <fullName evidence="4">Putative signal transduction histidine kinase</fullName>
    </submittedName>
</protein>
<feature type="modified residue" description="4-aspartylphosphate" evidence="1">
    <location>
        <position position="62"/>
    </location>
</feature>
<dbReference type="SMART" id="SM00448">
    <property type="entry name" value="REC"/>
    <property type="match status" value="1"/>
</dbReference>
<dbReference type="EMBL" id="APJX01000003">
    <property type="protein sequence ID" value="EMS79937.1"/>
    <property type="molecule type" value="Genomic_DNA"/>
</dbReference>
<dbReference type="Gene3D" id="3.40.50.2300">
    <property type="match status" value="1"/>
</dbReference>
<dbReference type="SUPFAM" id="SSF52172">
    <property type="entry name" value="CheY-like"/>
    <property type="match status" value="1"/>
</dbReference>
<accession>S0G5T4</accession>
<sequence length="351" mass="39011">MESRQHNRAEKIHILVVDDDTAIRQLLQQGVEMSGYDCSSAPSGEDALEVLKTRKVDVVITDIIMPGMTGIELTRAVKETHDADVIVMTGYAEAYTFEKVIEEGASDFVQKPVNLKEMMIRLRRVLRERDLFSAKDEAALQLQHMLGQLKKSLFGTIQVIVSMVEKRDPYTAGHQQRVAQLACAIAGEMKMPNDVIEGIGMAGAIHDLGKIAVPAEILSKPTRLTKEEFSLVKSHARAGFEILKNIDFPWPVARIAHQHHERMNGTGYPGGLKGEEILLESRIIAVADTVEAMASHRPYRPALGIDAALEAVNQGKGDLYDAKVVDACTQLFSKKTFRFDDKLQDQIWPKP</sequence>
<evidence type="ECO:0000256" key="1">
    <source>
        <dbReference type="PROSITE-ProRule" id="PRU00169"/>
    </source>
</evidence>
<dbReference type="SMART" id="SM00471">
    <property type="entry name" value="HDc"/>
    <property type="match status" value="1"/>
</dbReference>
<proteinExistence type="predicted"/>
<keyword evidence="4" id="KW-0808">Transferase</keyword>
<dbReference type="Proteomes" id="UP000014216">
    <property type="component" value="Unassembled WGS sequence"/>
</dbReference>
<name>S0G5T4_9BACT</name>
<dbReference type="GO" id="GO:0016301">
    <property type="term" value="F:kinase activity"/>
    <property type="evidence" value="ECO:0007669"/>
    <property type="project" value="UniProtKB-KW"/>
</dbReference>
<dbReference type="Gene3D" id="1.10.3210.10">
    <property type="entry name" value="Hypothetical protein af1432"/>
    <property type="match status" value="1"/>
</dbReference>
<comment type="caution">
    <text evidence="4">The sequence shown here is derived from an EMBL/GenBank/DDBJ whole genome shotgun (WGS) entry which is preliminary data.</text>
</comment>
<dbReference type="RefSeq" id="WP_006965265.1">
    <property type="nucleotide sequence ID" value="NZ_APJX01000003.1"/>
</dbReference>
<dbReference type="PROSITE" id="PS51832">
    <property type="entry name" value="HD_GYP"/>
    <property type="match status" value="1"/>
</dbReference>
<feature type="domain" description="HD-GYP" evidence="3">
    <location>
        <begin position="149"/>
        <end position="344"/>
    </location>
</feature>
<organism evidence="4 5">
    <name type="scientific">Desulfotignum phosphitoxidans DSM 13687</name>
    <dbReference type="NCBI Taxonomy" id="1286635"/>
    <lineage>
        <taxon>Bacteria</taxon>
        <taxon>Pseudomonadati</taxon>
        <taxon>Thermodesulfobacteriota</taxon>
        <taxon>Desulfobacteria</taxon>
        <taxon>Desulfobacterales</taxon>
        <taxon>Desulfobacteraceae</taxon>
        <taxon>Desulfotignum</taxon>
    </lineage>
</organism>
<dbReference type="SUPFAM" id="SSF109604">
    <property type="entry name" value="HD-domain/PDEase-like"/>
    <property type="match status" value="1"/>
</dbReference>
<gene>
    <name evidence="4" type="ORF">Dpo_3c00790</name>
</gene>
<dbReference type="InterPro" id="IPR037522">
    <property type="entry name" value="HD_GYP_dom"/>
</dbReference>
<dbReference type="InterPro" id="IPR052020">
    <property type="entry name" value="Cyclic_di-GMP/3'3'-cGAMP_PDE"/>
</dbReference>
<dbReference type="CDD" id="cd00077">
    <property type="entry name" value="HDc"/>
    <property type="match status" value="1"/>
</dbReference>
<dbReference type="InterPro" id="IPR001789">
    <property type="entry name" value="Sig_transdc_resp-reg_receiver"/>
</dbReference>
<keyword evidence="1" id="KW-0597">Phosphoprotein</keyword>
<dbReference type="CDD" id="cd17536">
    <property type="entry name" value="REC_YesN-like"/>
    <property type="match status" value="1"/>
</dbReference>
<dbReference type="Pfam" id="PF00072">
    <property type="entry name" value="Response_reg"/>
    <property type="match status" value="1"/>
</dbReference>
<feature type="domain" description="Response regulatory" evidence="2">
    <location>
        <begin position="13"/>
        <end position="126"/>
    </location>
</feature>
<reference evidence="4 5" key="1">
    <citation type="journal article" date="2013" name="Genome Announc.">
        <title>Draft Genome Sequence of Desulfotignum phosphitoxidans DSM 13687 Strain FiPS-3.</title>
        <authorList>
            <person name="Poehlein A."/>
            <person name="Daniel R."/>
            <person name="Simeonova D.D."/>
        </authorList>
    </citation>
    <scope>NUCLEOTIDE SEQUENCE [LARGE SCALE GENOMIC DNA]</scope>
    <source>
        <strain evidence="4 5">DSM 13687</strain>
    </source>
</reference>
<dbReference type="GO" id="GO:0000160">
    <property type="term" value="P:phosphorelay signal transduction system"/>
    <property type="evidence" value="ECO:0007669"/>
    <property type="project" value="InterPro"/>
</dbReference>
<dbReference type="PROSITE" id="PS50110">
    <property type="entry name" value="RESPONSE_REGULATORY"/>
    <property type="match status" value="1"/>
</dbReference>
<dbReference type="InterPro" id="IPR011006">
    <property type="entry name" value="CheY-like_superfamily"/>
</dbReference>
<dbReference type="InterPro" id="IPR003607">
    <property type="entry name" value="HD/PDEase_dom"/>
</dbReference>
<dbReference type="OrthoDB" id="9764337at2"/>
<dbReference type="PANTHER" id="PTHR45228">
    <property type="entry name" value="CYCLIC DI-GMP PHOSPHODIESTERASE TM_0186-RELATED"/>
    <property type="match status" value="1"/>
</dbReference>